<feature type="transmembrane region" description="Helical" evidence="2">
    <location>
        <begin position="293"/>
        <end position="315"/>
    </location>
</feature>
<sequence length="409" mass="43241">MLMGVVVGFLLASCIGRVLCALQNVSIDDTNGDEMTGRQITYNPANKWSLGPSCQTCEAKVSPASEAFDQTWHDTSFIKGGPLISASAIFTGSAVYVVCILTGTSQDPNGNSDMVFFIDGVEDNRFQQGPNGNPDYQFNSVVYSNESLTMESHNITIVTGTLGEQSLVLLDRIIYSTEVSEGGISSGGNTSPGSGSEPVVEGDTTTVLTKTSQSTVTTVSTATETSEVTPSVAETTLPKTGEISGFTSSSPPQSSQTTSTSSKQPTQTSSQVTPETSSGASHITGVVHSRHTVAIVLGVLGSLAALVAATIFLCLRKRRHQSRLKVAPWFGRVSVASDEHHTGEISSLSVEAPGMSLRSIHDGTFATIPSFYAGSDHSDSDSKLPSYEADMDTRVETETYRQLPVLEKL</sequence>
<name>A0A0H2SNS4_9AGAM</name>
<dbReference type="STRING" id="27342.A0A0H2SNS4"/>
<proteinExistence type="predicted"/>
<protein>
    <submittedName>
        <fullName evidence="4">Uncharacterized protein</fullName>
    </submittedName>
</protein>
<evidence type="ECO:0000313" key="5">
    <source>
        <dbReference type="Proteomes" id="UP000053477"/>
    </source>
</evidence>
<evidence type="ECO:0000256" key="3">
    <source>
        <dbReference type="SAM" id="SignalP"/>
    </source>
</evidence>
<dbReference type="InParanoid" id="A0A0H2SNS4"/>
<dbReference type="Proteomes" id="UP000053477">
    <property type="component" value="Unassembled WGS sequence"/>
</dbReference>
<feature type="chain" id="PRO_5005202249" evidence="3">
    <location>
        <begin position="21"/>
        <end position="409"/>
    </location>
</feature>
<organism evidence="4 5">
    <name type="scientific">Schizopora paradoxa</name>
    <dbReference type="NCBI Taxonomy" id="27342"/>
    <lineage>
        <taxon>Eukaryota</taxon>
        <taxon>Fungi</taxon>
        <taxon>Dikarya</taxon>
        <taxon>Basidiomycota</taxon>
        <taxon>Agaricomycotina</taxon>
        <taxon>Agaricomycetes</taxon>
        <taxon>Hymenochaetales</taxon>
        <taxon>Schizoporaceae</taxon>
        <taxon>Schizopora</taxon>
    </lineage>
</organism>
<evidence type="ECO:0000256" key="1">
    <source>
        <dbReference type="SAM" id="MobiDB-lite"/>
    </source>
</evidence>
<keyword evidence="2" id="KW-0472">Membrane</keyword>
<keyword evidence="2" id="KW-1133">Transmembrane helix</keyword>
<feature type="compositionally biased region" description="Low complexity" evidence="1">
    <location>
        <begin position="187"/>
        <end position="196"/>
    </location>
</feature>
<dbReference type="AlphaFoldDB" id="A0A0H2SNS4"/>
<gene>
    <name evidence="4" type="ORF">SCHPADRAFT_935981</name>
</gene>
<evidence type="ECO:0000313" key="4">
    <source>
        <dbReference type="EMBL" id="KLO18721.1"/>
    </source>
</evidence>
<feature type="compositionally biased region" description="Low complexity" evidence="1">
    <location>
        <begin position="204"/>
        <end position="232"/>
    </location>
</feature>
<dbReference type="CDD" id="cd12087">
    <property type="entry name" value="TM_EGFR-like"/>
    <property type="match status" value="1"/>
</dbReference>
<feature type="signal peptide" evidence="3">
    <location>
        <begin position="1"/>
        <end position="20"/>
    </location>
</feature>
<keyword evidence="2" id="KW-0812">Transmembrane</keyword>
<accession>A0A0H2SNS4</accession>
<dbReference type="EMBL" id="KQ085892">
    <property type="protein sequence ID" value="KLO18721.1"/>
    <property type="molecule type" value="Genomic_DNA"/>
</dbReference>
<reference evidence="4 5" key="1">
    <citation type="submission" date="2015-04" db="EMBL/GenBank/DDBJ databases">
        <title>Complete genome sequence of Schizopora paradoxa KUC8140, a cosmopolitan wood degrader in East Asia.</title>
        <authorList>
            <consortium name="DOE Joint Genome Institute"/>
            <person name="Min B."/>
            <person name="Park H."/>
            <person name="Jang Y."/>
            <person name="Kim J.-J."/>
            <person name="Kim K.H."/>
            <person name="Pangilinan J."/>
            <person name="Lipzen A."/>
            <person name="Riley R."/>
            <person name="Grigoriev I.V."/>
            <person name="Spatafora J.W."/>
            <person name="Choi I.-G."/>
        </authorList>
    </citation>
    <scope>NUCLEOTIDE SEQUENCE [LARGE SCALE GENOMIC DNA]</scope>
    <source>
        <strain evidence="4 5">KUC8140</strain>
    </source>
</reference>
<dbReference type="OrthoDB" id="2758521at2759"/>
<keyword evidence="3" id="KW-0732">Signal</keyword>
<keyword evidence="5" id="KW-1185">Reference proteome</keyword>
<feature type="region of interest" description="Disordered" evidence="1">
    <location>
        <begin position="180"/>
        <end position="281"/>
    </location>
</feature>
<feature type="compositionally biased region" description="Low complexity" evidence="1">
    <location>
        <begin position="247"/>
        <end position="278"/>
    </location>
</feature>
<evidence type="ECO:0000256" key="2">
    <source>
        <dbReference type="SAM" id="Phobius"/>
    </source>
</evidence>